<evidence type="ECO:0000313" key="3">
    <source>
        <dbReference type="Proteomes" id="UP001476583"/>
    </source>
</evidence>
<name>A0ABZ2RKH3_ECTME</name>
<dbReference type="EMBL" id="CP148074">
    <property type="protein sequence ID" value="WXL26105.1"/>
    <property type="molecule type" value="Genomic_DNA"/>
</dbReference>
<accession>A0ABZ2RKH3</accession>
<proteinExistence type="predicted"/>
<protein>
    <recommendedName>
        <fullName evidence="4">Transmembrane protein</fullName>
    </recommendedName>
</protein>
<dbReference type="Proteomes" id="UP001476583">
    <property type="component" value="Chromosome"/>
</dbReference>
<evidence type="ECO:0008006" key="4">
    <source>
        <dbReference type="Google" id="ProtNLM"/>
    </source>
</evidence>
<evidence type="ECO:0000313" key="2">
    <source>
        <dbReference type="EMBL" id="WXL26105.1"/>
    </source>
</evidence>
<sequence length="194" mass="21722">MNPAITMPEEQSPQRWRGRLQLLLIVAIVIAPMLVASAMYYGRFWIPETRNYHGVLIGNGQTLSALGIEGVEPGRWQLLVTAPGACEKDCRELVYLARQINIGLNRDASRATHGLAMSQALPTDYEAQLQREYPQLGLYSLHKDAYRTTAPDVQEPQLWIVDPMGNLVLRYGAQSKGKSILDDLRHLLKISQIG</sequence>
<evidence type="ECO:0000256" key="1">
    <source>
        <dbReference type="SAM" id="Phobius"/>
    </source>
</evidence>
<feature type="transmembrane region" description="Helical" evidence="1">
    <location>
        <begin position="20"/>
        <end position="41"/>
    </location>
</feature>
<gene>
    <name evidence="2" type="ORF">WG219_01030</name>
</gene>
<organism evidence="2 3">
    <name type="scientific">Ectopseudomonas mendocina</name>
    <name type="common">Pseudomonas mendocina</name>
    <dbReference type="NCBI Taxonomy" id="300"/>
    <lineage>
        <taxon>Bacteria</taxon>
        <taxon>Pseudomonadati</taxon>
        <taxon>Pseudomonadota</taxon>
        <taxon>Gammaproteobacteria</taxon>
        <taxon>Pseudomonadales</taxon>
        <taxon>Pseudomonadaceae</taxon>
        <taxon>Ectopseudomonas</taxon>
    </lineage>
</organism>
<keyword evidence="1" id="KW-0472">Membrane</keyword>
<keyword evidence="3" id="KW-1185">Reference proteome</keyword>
<keyword evidence="1" id="KW-0812">Transmembrane</keyword>
<keyword evidence="1" id="KW-1133">Transmembrane helix</keyword>
<reference evidence="2 3" key="1">
    <citation type="submission" date="2024-03" db="EMBL/GenBank/DDBJ databases">
        <title>Complete genome of BD2.</title>
        <authorList>
            <person name="Cao G."/>
        </authorList>
    </citation>
    <scope>NUCLEOTIDE SEQUENCE [LARGE SCALE GENOMIC DNA]</scope>
    <source>
        <strain evidence="2 3">BD2</strain>
    </source>
</reference>